<feature type="binding site" evidence="8">
    <location>
        <begin position="119"/>
        <end position="122"/>
    </location>
    <ligand>
        <name>GTP</name>
        <dbReference type="ChEBI" id="CHEBI:37565"/>
        <label>1</label>
    </ligand>
</feature>
<dbReference type="FunFam" id="3.40.50.300:FF:000057">
    <property type="entry name" value="GTPase Der"/>
    <property type="match status" value="1"/>
</dbReference>
<accession>A0A2K2H9X0</accession>
<comment type="function">
    <text evidence="8 10">GTPase that plays an essential role in the late steps of ribosome biogenesis.</text>
</comment>
<dbReference type="InterPro" id="IPR031166">
    <property type="entry name" value="G_ENGA"/>
</dbReference>
<evidence type="ECO:0000256" key="6">
    <source>
        <dbReference type="ARBA" id="ARBA00023134"/>
    </source>
</evidence>
<keyword evidence="5 8" id="KW-0547">Nucleotide-binding</keyword>
<evidence type="ECO:0000256" key="8">
    <source>
        <dbReference type="HAMAP-Rule" id="MF_00195"/>
    </source>
</evidence>
<feature type="domain" description="EngA-type G" evidence="11">
    <location>
        <begin position="176"/>
        <end position="351"/>
    </location>
</feature>
<dbReference type="InterPro" id="IPR032859">
    <property type="entry name" value="KH_dom-like"/>
</dbReference>
<evidence type="ECO:0000256" key="7">
    <source>
        <dbReference type="ARBA" id="ARBA00032345"/>
    </source>
</evidence>
<dbReference type="GO" id="GO:0042254">
    <property type="term" value="P:ribosome biogenesis"/>
    <property type="evidence" value="ECO:0007669"/>
    <property type="project" value="UniProtKB-KW"/>
</dbReference>
<evidence type="ECO:0000256" key="10">
    <source>
        <dbReference type="RuleBase" id="RU004481"/>
    </source>
</evidence>
<dbReference type="RefSeq" id="WP_103115520.1">
    <property type="nucleotide sequence ID" value="NZ_PPFX01000019.1"/>
</dbReference>
<dbReference type="Gene3D" id="3.40.50.300">
    <property type="entry name" value="P-loop containing nucleotide triphosphate hydrolases"/>
    <property type="match status" value="2"/>
</dbReference>
<feature type="binding site" evidence="8">
    <location>
        <begin position="229"/>
        <end position="233"/>
    </location>
    <ligand>
        <name>GTP</name>
        <dbReference type="ChEBI" id="CHEBI:37565"/>
        <label>2</label>
    </ligand>
</feature>
<evidence type="ECO:0000256" key="9">
    <source>
        <dbReference type="PROSITE-ProRule" id="PRU01049"/>
    </source>
</evidence>
<feature type="domain" description="EngA-type G" evidence="11">
    <location>
        <begin position="3"/>
        <end position="167"/>
    </location>
</feature>
<evidence type="ECO:0000313" key="13">
    <source>
        <dbReference type="Proteomes" id="UP000236340"/>
    </source>
</evidence>
<dbReference type="Proteomes" id="UP000236340">
    <property type="component" value="Unassembled WGS sequence"/>
</dbReference>
<dbReference type="EMBL" id="PPFX01000019">
    <property type="protein sequence ID" value="PNU20019.1"/>
    <property type="molecule type" value="Genomic_DNA"/>
</dbReference>
<evidence type="ECO:0000256" key="3">
    <source>
        <dbReference type="ARBA" id="ARBA00022517"/>
    </source>
</evidence>
<evidence type="ECO:0000259" key="11">
    <source>
        <dbReference type="PROSITE" id="PS51712"/>
    </source>
</evidence>
<dbReference type="PANTHER" id="PTHR43834">
    <property type="entry name" value="GTPASE DER"/>
    <property type="match status" value="1"/>
</dbReference>
<sequence length="437" mass="49196">MLPVVAIVGRPNVGKSTLFNRLLGQRKAIVEDVPGVTRDRNYARVDRFDRPFMLIDTGGFEPASEDRLLTQMREQSQLAIEEADIILLVFDGREGLTPSDEEVAAMLRRVEKPVLFLVNKIDGDSQELALGEFYSLGLDDLLPISSAHGRGVGELIDRLHQLMPEEVPPRESEQETRLAVIGRPNVGKSSLINRMLGVERVVANPIAGTTRDSVDTPFVYNRKNYLMIDTAGIRRKGKVSQKLEKFSVVQALKAMERAHIVLVVIDAGEGVTDQDLTVAGYAEEKGRAVLLVVNKWDLVEKDHTTMGQYIKDLRGKFKFLPDAPVVFISALTGQRVSKIMTEVEKLSEEFNRKLSTSAINKVLQEATEAHPPSIFRGKRLKFFYATQTGVRPPTITIFVNRSDGVHFSYQRYLANQFRRALRLTGSPLRIRYQDRRH</sequence>
<dbReference type="PRINTS" id="PR00326">
    <property type="entry name" value="GTP1OBG"/>
</dbReference>
<dbReference type="CDD" id="cd01894">
    <property type="entry name" value="EngA1"/>
    <property type="match status" value="1"/>
</dbReference>
<comment type="subunit">
    <text evidence="8">Associates with the 50S ribosomal subunit.</text>
</comment>
<dbReference type="InterPro" id="IPR016484">
    <property type="entry name" value="GTPase_Der"/>
</dbReference>
<name>A0A2K2H9X0_9BACT</name>
<evidence type="ECO:0000256" key="4">
    <source>
        <dbReference type="ARBA" id="ARBA00022737"/>
    </source>
</evidence>
<dbReference type="NCBIfam" id="TIGR03594">
    <property type="entry name" value="GTPase_EngA"/>
    <property type="match status" value="1"/>
</dbReference>
<evidence type="ECO:0000256" key="5">
    <source>
        <dbReference type="ARBA" id="ARBA00022741"/>
    </source>
</evidence>
<feature type="binding site" evidence="8">
    <location>
        <begin position="182"/>
        <end position="189"/>
    </location>
    <ligand>
        <name>GTP</name>
        <dbReference type="ChEBI" id="CHEBI:37565"/>
        <label>2</label>
    </ligand>
</feature>
<dbReference type="InterPro" id="IPR006073">
    <property type="entry name" value="GTP-bd"/>
</dbReference>
<dbReference type="Pfam" id="PF01926">
    <property type="entry name" value="MMR_HSR1"/>
    <property type="match status" value="2"/>
</dbReference>
<dbReference type="PIRSF" id="PIRSF006485">
    <property type="entry name" value="GTP-binding_EngA"/>
    <property type="match status" value="1"/>
</dbReference>
<organism evidence="12 13">
    <name type="scientific">Geothermobacter hydrogeniphilus</name>
    <dbReference type="NCBI Taxonomy" id="1969733"/>
    <lineage>
        <taxon>Bacteria</taxon>
        <taxon>Pseudomonadati</taxon>
        <taxon>Thermodesulfobacteriota</taxon>
        <taxon>Desulfuromonadia</taxon>
        <taxon>Desulfuromonadales</taxon>
        <taxon>Geothermobacteraceae</taxon>
        <taxon>Geothermobacter</taxon>
    </lineage>
</organism>
<dbReference type="GO" id="GO:0005525">
    <property type="term" value="F:GTP binding"/>
    <property type="evidence" value="ECO:0007669"/>
    <property type="project" value="UniProtKB-UniRule"/>
</dbReference>
<keyword evidence="6 8" id="KW-0342">GTP-binding</keyword>
<dbReference type="InterPro" id="IPR027417">
    <property type="entry name" value="P-loop_NTPase"/>
</dbReference>
<dbReference type="HAMAP" id="MF_00195">
    <property type="entry name" value="GTPase_Der"/>
    <property type="match status" value="1"/>
</dbReference>
<dbReference type="FunFam" id="3.40.50.300:FF:000040">
    <property type="entry name" value="GTPase Der"/>
    <property type="match status" value="1"/>
</dbReference>
<evidence type="ECO:0000256" key="2">
    <source>
        <dbReference type="ARBA" id="ARBA00020953"/>
    </source>
</evidence>
<dbReference type="AlphaFoldDB" id="A0A2K2H9X0"/>
<dbReference type="SUPFAM" id="SSF52540">
    <property type="entry name" value="P-loop containing nucleoside triphosphate hydrolases"/>
    <property type="match status" value="2"/>
</dbReference>
<gene>
    <name evidence="8" type="primary">der</name>
    <name evidence="12" type="ORF">C2E25_09535</name>
</gene>
<comment type="similarity">
    <text evidence="1 8 9 10">Belongs to the TRAFAC class TrmE-Era-EngA-EngB-Septin-like GTPase superfamily. EngA (Der) GTPase family.</text>
</comment>
<dbReference type="NCBIfam" id="TIGR00231">
    <property type="entry name" value="small_GTP"/>
    <property type="match status" value="2"/>
</dbReference>
<feature type="binding site" evidence="8">
    <location>
        <begin position="56"/>
        <end position="60"/>
    </location>
    <ligand>
        <name>GTP</name>
        <dbReference type="ChEBI" id="CHEBI:37565"/>
        <label>1</label>
    </ligand>
</feature>
<dbReference type="GO" id="GO:0043022">
    <property type="term" value="F:ribosome binding"/>
    <property type="evidence" value="ECO:0007669"/>
    <property type="project" value="TreeGrafter"/>
</dbReference>
<keyword evidence="4 10" id="KW-0677">Repeat</keyword>
<dbReference type="OrthoDB" id="9805918at2"/>
<protein>
    <recommendedName>
        <fullName evidence="2 8">GTPase Der</fullName>
    </recommendedName>
    <alternativeName>
        <fullName evidence="7 8">GTP-binding protein EngA</fullName>
    </alternativeName>
</protein>
<dbReference type="InterPro" id="IPR005225">
    <property type="entry name" value="Small_GTP-bd"/>
</dbReference>
<dbReference type="InterPro" id="IPR015946">
    <property type="entry name" value="KH_dom-like_a/b"/>
</dbReference>
<dbReference type="CDD" id="cd01895">
    <property type="entry name" value="EngA2"/>
    <property type="match status" value="1"/>
</dbReference>
<comment type="caution">
    <text evidence="12">The sequence shown here is derived from an EMBL/GenBank/DDBJ whole genome shotgun (WGS) entry which is preliminary data.</text>
</comment>
<reference evidence="12 13" key="1">
    <citation type="journal article" date="2018" name="Genome Announc.">
        <title>Genome Sequence of Geothermobacter sp. HR-1 Iron Reducer from the Loihi Seamount.</title>
        <authorList>
            <person name="Smith H."/>
            <person name="Abuyen K."/>
            <person name="Tremblay J."/>
            <person name="Savalia P."/>
            <person name="Perez-Rodriguez I."/>
            <person name="Emerson D."/>
            <person name="Tully B."/>
            <person name="Amend J."/>
        </authorList>
    </citation>
    <scope>NUCLEOTIDE SEQUENCE [LARGE SCALE GENOMIC DNA]</scope>
    <source>
        <strain evidence="12 13">HR-1</strain>
    </source>
</reference>
<feature type="binding site" evidence="8">
    <location>
        <begin position="9"/>
        <end position="16"/>
    </location>
    <ligand>
        <name>GTP</name>
        <dbReference type="ChEBI" id="CHEBI:37565"/>
        <label>1</label>
    </ligand>
</feature>
<dbReference type="PROSITE" id="PS51712">
    <property type="entry name" value="G_ENGA"/>
    <property type="match status" value="2"/>
</dbReference>
<proteinExistence type="inferred from homology"/>
<dbReference type="Pfam" id="PF14714">
    <property type="entry name" value="KH_dom-like"/>
    <property type="match status" value="1"/>
</dbReference>
<evidence type="ECO:0000313" key="12">
    <source>
        <dbReference type="EMBL" id="PNU20019.1"/>
    </source>
</evidence>
<feature type="binding site" evidence="8">
    <location>
        <begin position="294"/>
        <end position="297"/>
    </location>
    <ligand>
        <name>GTP</name>
        <dbReference type="ChEBI" id="CHEBI:37565"/>
        <label>2</label>
    </ligand>
</feature>
<keyword evidence="3 8" id="KW-0690">Ribosome biogenesis</keyword>
<dbReference type="Gene3D" id="3.30.300.20">
    <property type="match status" value="1"/>
</dbReference>
<evidence type="ECO:0000256" key="1">
    <source>
        <dbReference type="ARBA" id="ARBA00008279"/>
    </source>
</evidence>
<dbReference type="PANTHER" id="PTHR43834:SF6">
    <property type="entry name" value="GTPASE DER"/>
    <property type="match status" value="1"/>
</dbReference>
<dbReference type="FunFam" id="3.30.300.20:FF:000004">
    <property type="entry name" value="GTPase Der"/>
    <property type="match status" value="1"/>
</dbReference>